<reference evidence="8" key="1">
    <citation type="submission" date="2024-03" db="EMBL/GenBank/DDBJ databases">
        <title>Chitinophaga horti sp. nov., isolated from garden soil.</title>
        <authorList>
            <person name="Lee D.S."/>
            <person name="Han D.M."/>
            <person name="Baek J.H."/>
            <person name="Choi D.G."/>
            <person name="Jeon J.H."/>
            <person name="Jeon C.O."/>
        </authorList>
    </citation>
    <scope>NUCLEOTIDE SEQUENCE [LARGE SCALE GENOMIC DNA]</scope>
    <source>
        <strain evidence="8">GPA1</strain>
    </source>
</reference>
<dbReference type="SUPFAM" id="SSF88946">
    <property type="entry name" value="Sigma2 domain of RNA polymerase sigma factors"/>
    <property type="match status" value="1"/>
</dbReference>
<organism evidence="7 8">
    <name type="scientific">Chitinophaga pollutisoli</name>
    <dbReference type="NCBI Taxonomy" id="3133966"/>
    <lineage>
        <taxon>Bacteria</taxon>
        <taxon>Pseudomonadati</taxon>
        <taxon>Bacteroidota</taxon>
        <taxon>Chitinophagia</taxon>
        <taxon>Chitinophagales</taxon>
        <taxon>Chitinophagaceae</taxon>
        <taxon>Chitinophaga</taxon>
    </lineage>
</organism>
<evidence type="ECO:0000256" key="4">
    <source>
        <dbReference type="ARBA" id="ARBA00023163"/>
    </source>
</evidence>
<dbReference type="NCBIfam" id="TIGR02937">
    <property type="entry name" value="sigma70-ECF"/>
    <property type="match status" value="1"/>
</dbReference>
<dbReference type="InterPro" id="IPR014327">
    <property type="entry name" value="RNA_pol_sigma70_bacteroid"/>
</dbReference>
<keyword evidence="8" id="KW-1185">Reference proteome</keyword>
<dbReference type="Proteomes" id="UP001485459">
    <property type="component" value="Chromosome"/>
</dbReference>
<protein>
    <submittedName>
        <fullName evidence="7">RNA polymerase sigma-70 factor</fullName>
    </submittedName>
</protein>
<comment type="similarity">
    <text evidence="1">Belongs to the sigma-70 factor family. ECF subfamily.</text>
</comment>
<dbReference type="SUPFAM" id="SSF88659">
    <property type="entry name" value="Sigma3 and sigma4 domains of RNA polymerase sigma factors"/>
    <property type="match status" value="1"/>
</dbReference>
<keyword evidence="4" id="KW-0804">Transcription</keyword>
<name>A0ABZ2YSD5_9BACT</name>
<evidence type="ECO:0000313" key="7">
    <source>
        <dbReference type="EMBL" id="WZN42389.1"/>
    </source>
</evidence>
<dbReference type="InterPro" id="IPR013324">
    <property type="entry name" value="RNA_pol_sigma_r3/r4-like"/>
</dbReference>
<dbReference type="Gene3D" id="1.10.1740.10">
    <property type="match status" value="1"/>
</dbReference>
<evidence type="ECO:0000256" key="2">
    <source>
        <dbReference type="ARBA" id="ARBA00023015"/>
    </source>
</evidence>
<dbReference type="RefSeq" id="WP_341837223.1">
    <property type="nucleotide sequence ID" value="NZ_CP149822.1"/>
</dbReference>
<keyword evidence="3" id="KW-0731">Sigma factor</keyword>
<dbReference type="InterPro" id="IPR036388">
    <property type="entry name" value="WH-like_DNA-bd_sf"/>
</dbReference>
<dbReference type="NCBIfam" id="TIGR02985">
    <property type="entry name" value="Sig70_bacteroi1"/>
    <property type="match status" value="1"/>
</dbReference>
<dbReference type="EMBL" id="CP149822">
    <property type="protein sequence ID" value="WZN42389.1"/>
    <property type="molecule type" value="Genomic_DNA"/>
</dbReference>
<dbReference type="InterPro" id="IPR014284">
    <property type="entry name" value="RNA_pol_sigma-70_dom"/>
</dbReference>
<dbReference type="Pfam" id="PF08281">
    <property type="entry name" value="Sigma70_r4_2"/>
    <property type="match status" value="1"/>
</dbReference>
<gene>
    <name evidence="7" type="ORF">WJU16_05000</name>
</gene>
<dbReference type="InterPro" id="IPR039425">
    <property type="entry name" value="RNA_pol_sigma-70-like"/>
</dbReference>
<dbReference type="PANTHER" id="PTHR43133:SF46">
    <property type="entry name" value="RNA POLYMERASE SIGMA-70 FACTOR ECF SUBFAMILY"/>
    <property type="match status" value="1"/>
</dbReference>
<evidence type="ECO:0000256" key="1">
    <source>
        <dbReference type="ARBA" id="ARBA00010641"/>
    </source>
</evidence>
<proteinExistence type="inferred from homology"/>
<evidence type="ECO:0000259" key="5">
    <source>
        <dbReference type="Pfam" id="PF04542"/>
    </source>
</evidence>
<accession>A0ABZ2YSD5</accession>
<feature type="domain" description="RNA polymerase sigma factor 70 region 4 type 2" evidence="6">
    <location>
        <begin position="132"/>
        <end position="180"/>
    </location>
</feature>
<keyword evidence="2" id="KW-0805">Transcription regulation</keyword>
<feature type="domain" description="RNA polymerase sigma-70 region 2" evidence="5">
    <location>
        <begin position="33"/>
        <end position="100"/>
    </location>
</feature>
<evidence type="ECO:0000313" key="8">
    <source>
        <dbReference type="Proteomes" id="UP001485459"/>
    </source>
</evidence>
<dbReference type="InterPro" id="IPR007627">
    <property type="entry name" value="RNA_pol_sigma70_r2"/>
</dbReference>
<dbReference type="Pfam" id="PF04542">
    <property type="entry name" value="Sigma70_r2"/>
    <property type="match status" value="1"/>
</dbReference>
<evidence type="ECO:0000259" key="6">
    <source>
        <dbReference type="Pfam" id="PF08281"/>
    </source>
</evidence>
<dbReference type="Gene3D" id="1.10.10.10">
    <property type="entry name" value="Winged helix-like DNA-binding domain superfamily/Winged helix DNA-binding domain"/>
    <property type="match status" value="1"/>
</dbReference>
<dbReference type="PANTHER" id="PTHR43133">
    <property type="entry name" value="RNA POLYMERASE ECF-TYPE SIGMA FACTO"/>
    <property type="match status" value="1"/>
</dbReference>
<sequence>MPREGDGMSEHILQEQTLLAGIGASDERAFGEIVRHYFPRLLPFAIKITKNRAVAEDIVQEAFLRLWQHRAEYEKIQFLRAWLFTVVSNLSLTYIKRLAREGKFLQHLRDFGETARSDVAEQVQYRESGTVIARAVLQLPPQQQQVYRLSRYEGLSIPEIAAHMGLSANTVKNHLVRALQSVRDHVRKAGLFWL</sequence>
<dbReference type="InterPro" id="IPR013249">
    <property type="entry name" value="RNA_pol_sigma70_r4_t2"/>
</dbReference>
<evidence type="ECO:0000256" key="3">
    <source>
        <dbReference type="ARBA" id="ARBA00023082"/>
    </source>
</evidence>
<dbReference type="InterPro" id="IPR013325">
    <property type="entry name" value="RNA_pol_sigma_r2"/>
</dbReference>